<evidence type="ECO:0000313" key="3">
    <source>
        <dbReference type="Proteomes" id="UP000199161"/>
    </source>
</evidence>
<organism evidence="2 3">
    <name type="scientific">Natronobacterium haloterrestre</name>
    <name type="common">Halobiforma haloterrestris</name>
    <dbReference type="NCBI Taxonomy" id="148448"/>
    <lineage>
        <taxon>Archaea</taxon>
        <taxon>Methanobacteriati</taxon>
        <taxon>Methanobacteriota</taxon>
        <taxon>Stenosarchaea group</taxon>
        <taxon>Halobacteria</taxon>
        <taxon>Halobacteriales</taxon>
        <taxon>Natrialbaceae</taxon>
        <taxon>Natronobacterium</taxon>
    </lineage>
</organism>
<dbReference type="Proteomes" id="UP000199161">
    <property type="component" value="Unassembled WGS sequence"/>
</dbReference>
<protein>
    <submittedName>
        <fullName evidence="2">Inner membrane component domain-containing protein</fullName>
    </submittedName>
</protein>
<feature type="transmembrane region" description="Helical" evidence="1">
    <location>
        <begin position="86"/>
        <end position="119"/>
    </location>
</feature>
<name>A0A1I1H6D4_NATHA</name>
<reference evidence="3" key="1">
    <citation type="submission" date="2016-10" db="EMBL/GenBank/DDBJ databases">
        <authorList>
            <person name="Varghese N."/>
            <person name="Submissions S."/>
        </authorList>
    </citation>
    <scope>NUCLEOTIDE SEQUENCE [LARGE SCALE GENOMIC DNA]</scope>
    <source>
        <strain evidence="3">DSM 13078</strain>
    </source>
</reference>
<dbReference type="OrthoDB" id="196891at2157"/>
<keyword evidence="1" id="KW-0812">Transmembrane</keyword>
<keyword evidence="1" id="KW-0472">Membrane</keyword>
<keyword evidence="3" id="KW-1185">Reference proteome</keyword>
<evidence type="ECO:0000313" key="2">
    <source>
        <dbReference type="EMBL" id="SFC19132.1"/>
    </source>
</evidence>
<dbReference type="RefSeq" id="WP_089788222.1">
    <property type="nucleotide sequence ID" value="NZ_FOKW01000005.1"/>
</dbReference>
<evidence type="ECO:0000256" key="1">
    <source>
        <dbReference type="SAM" id="Phobius"/>
    </source>
</evidence>
<accession>A0A1I1H6D4</accession>
<dbReference type="AlphaFoldDB" id="A0A1I1H6D4"/>
<proteinExistence type="predicted"/>
<dbReference type="EMBL" id="FOKW01000005">
    <property type="protein sequence ID" value="SFC19132.1"/>
    <property type="molecule type" value="Genomic_DNA"/>
</dbReference>
<gene>
    <name evidence="2" type="ORF">SAMN05444422_105203</name>
</gene>
<feature type="transmembrane region" description="Helical" evidence="1">
    <location>
        <begin position="7"/>
        <end position="29"/>
    </location>
</feature>
<keyword evidence="1" id="KW-1133">Transmembrane helix</keyword>
<sequence length="134" mass="15115">MTQRSVLVRAIWFVFVGWWLTPIVVNIAWALNVTVILAPIGIKLINLVPTVLTLQEPRSRQGPGESYARLEASDGNTQHSLPVRALYFVFVGWWLSFLWANLAALLAMTIIGLPVAIWLANRLPYVTSLYRFHG</sequence>